<dbReference type="Pfam" id="PF20710">
    <property type="entry name" value="DUF6824"/>
    <property type="match status" value="1"/>
</dbReference>
<dbReference type="AlphaFoldDB" id="A0A9K3KUL8"/>
<gene>
    <name evidence="2" type="ORF">IV203_012494</name>
</gene>
<dbReference type="EMBL" id="JAGRRH010000019">
    <property type="protein sequence ID" value="KAG7349897.1"/>
    <property type="molecule type" value="Genomic_DNA"/>
</dbReference>
<reference evidence="2" key="1">
    <citation type="journal article" date="2021" name="Sci. Rep.">
        <title>Diploid genomic architecture of Nitzschia inconspicua, an elite biomass production diatom.</title>
        <authorList>
            <person name="Oliver A."/>
            <person name="Podell S."/>
            <person name="Pinowska A."/>
            <person name="Traller J.C."/>
            <person name="Smith S.R."/>
            <person name="McClure R."/>
            <person name="Beliaev A."/>
            <person name="Bohutskyi P."/>
            <person name="Hill E.A."/>
            <person name="Rabines A."/>
            <person name="Zheng H."/>
            <person name="Allen L.Z."/>
            <person name="Kuo A."/>
            <person name="Grigoriev I.V."/>
            <person name="Allen A.E."/>
            <person name="Hazlebeck D."/>
            <person name="Allen E.E."/>
        </authorList>
    </citation>
    <scope>NUCLEOTIDE SEQUENCE</scope>
    <source>
        <strain evidence="2">Hildebrandi</strain>
    </source>
</reference>
<organism evidence="2 3">
    <name type="scientific">Nitzschia inconspicua</name>
    <dbReference type="NCBI Taxonomy" id="303405"/>
    <lineage>
        <taxon>Eukaryota</taxon>
        <taxon>Sar</taxon>
        <taxon>Stramenopiles</taxon>
        <taxon>Ochrophyta</taxon>
        <taxon>Bacillariophyta</taxon>
        <taxon>Bacillariophyceae</taxon>
        <taxon>Bacillariophycidae</taxon>
        <taxon>Bacillariales</taxon>
        <taxon>Bacillariaceae</taxon>
        <taxon>Nitzschia</taxon>
    </lineage>
</organism>
<reference evidence="2" key="2">
    <citation type="submission" date="2021-04" db="EMBL/GenBank/DDBJ databases">
        <authorList>
            <person name="Podell S."/>
        </authorList>
    </citation>
    <scope>NUCLEOTIDE SEQUENCE</scope>
    <source>
        <strain evidence="2">Hildebrandi</strain>
    </source>
</reference>
<comment type="caution">
    <text evidence="2">The sequence shown here is derived from an EMBL/GenBank/DDBJ whole genome shotgun (WGS) entry which is preliminary data.</text>
</comment>
<protein>
    <recommendedName>
        <fullName evidence="1">DUF6824 domain-containing protein</fullName>
    </recommendedName>
</protein>
<evidence type="ECO:0000259" key="1">
    <source>
        <dbReference type="Pfam" id="PF20710"/>
    </source>
</evidence>
<keyword evidence="3" id="KW-1185">Reference proteome</keyword>
<sequence length="495" mass="56338">MMAKSSFNSQVGADEVDQLMARDLNKLSFHDRNLIQEEIHGVYSPAFDETPTQVAAALASLRDEIDKTPASDRRAFDRAVSHRSSFVHDDDFRLQFLRAECYNTKKACSRMMTHMRLLEKYFGPNALTRPLCFSDFPKKEQSIVRSGFIQILPSRDTSGRLVSFDNGSVYASDETADPLPRMIRMLLYFSSIIAEDEETQRKGFVAVVAPSANLWNAYQRAHSEEQSDAADLYQGMPVRMSAMHLCLPDDQDGKQLRALFFLKLIGETNRLRMRIHSTISQADTVHQLTTFGIPVHEFPLSSTGTVKNRNHLQWIKTRNLIEKERSESMGFSGIVHPGVHDVLFSKGGNTSHYGNVAFGHILNSLCPVYNSTTDRPKRRQLRQYIIDFVTKDPRNGRFLQQEPNGKGWWIEICDTNLIMDKVGTALYDNNRKLKAMARQQSVDHDESDTFVGCYYPKRRKLSLSSFCYTGTCGQLSDMTERTIMRSTNGGYSLIF</sequence>
<name>A0A9K3KUL8_9STRA</name>
<evidence type="ECO:0000313" key="2">
    <source>
        <dbReference type="EMBL" id="KAG7349897.1"/>
    </source>
</evidence>
<dbReference type="Proteomes" id="UP000693970">
    <property type="component" value="Unassembled WGS sequence"/>
</dbReference>
<dbReference type="OrthoDB" id="75724at2759"/>
<accession>A0A9K3KUL8</accession>
<evidence type="ECO:0000313" key="3">
    <source>
        <dbReference type="Proteomes" id="UP000693970"/>
    </source>
</evidence>
<dbReference type="InterPro" id="IPR049227">
    <property type="entry name" value="DUF6824"/>
</dbReference>
<proteinExistence type="predicted"/>
<feature type="domain" description="DUF6824" evidence="1">
    <location>
        <begin position="341"/>
        <end position="426"/>
    </location>
</feature>